<evidence type="ECO:0000256" key="4">
    <source>
        <dbReference type="ARBA" id="ARBA00023004"/>
    </source>
</evidence>
<dbReference type="AlphaFoldDB" id="A0A2H9THC5"/>
<dbReference type="GO" id="GO:0051539">
    <property type="term" value="F:4 iron, 4 sulfur cluster binding"/>
    <property type="evidence" value="ECO:0007669"/>
    <property type="project" value="TreeGrafter"/>
</dbReference>
<dbReference type="GO" id="GO:0032981">
    <property type="term" value="P:mitochondrial respiratory chain complex I assembly"/>
    <property type="evidence" value="ECO:0007669"/>
    <property type="project" value="TreeGrafter"/>
</dbReference>
<keyword evidence="2" id="KW-0547">Nucleotide-binding</keyword>
<dbReference type="FunFam" id="3.40.50.300:FF:001278">
    <property type="entry name" value="Iron-sulfur cluster carrier protein"/>
    <property type="match status" value="1"/>
</dbReference>
<keyword evidence="5" id="KW-0411">Iron-sulfur</keyword>
<dbReference type="GO" id="GO:0046872">
    <property type="term" value="F:metal ion binding"/>
    <property type="evidence" value="ECO:0007669"/>
    <property type="project" value="UniProtKB-KW"/>
</dbReference>
<dbReference type="Pfam" id="PF10609">
    <property type="entry name" value="ParA"/>
    <property type="match status" value="1"/>
</dbReference>
<evidence type="ECO:0000256" key="2">
    <source>
        <dbReference type="ARBA" id="ARBA00022741"/>
    </source>
</evidence>
<comment type="caution">
    <text evidence="7">The sequence shown here is derived from an EMBL/GenBank/DDBJ whole genome shotgun (WGS) entry which is preliminary data.</text>
</comment>
<dbReference type="InterPro" id="IPR027417">
    <property type="entry name" value="P-loop_NTPase"/>
</dbReference>
<reference evidence="7 8" key="1">
    <citation type="submission" date="2016-10" db="EMBL/GenBank/DDBJ databases">
        <title>The genome of Paramicrosporidium saccamoebae is the missing link in understanding Cryptomycota and Microsporidia evolution.</title>
        <authorList>
            <person name="Quandt C.A."/>
            <person name="Beaudet D."/>
            <person name="Corsaro D."/>
            <person name="Michel R."/>
            <person name="Corradi N."/>
            <person name="James T."/>
        </authorList>
    </citation>
    <scope>NUCLEOTIDE SEQUENCE [LARGE SCALE GENOMIC DNA]</scope>
    <source>
        <strain evidence="7 8">KSL3</strain>
    </source>
</reference>
<dbReference type="GO" id="GO:0016226">
    <property type="term" value="P:iron-sulfur cluster assembly"/>
    <property type="evidence" value="ECO:0007669"/>
    <property type="project" value="InterPro"/>
</dbReference>
<dbReference type="Proteomes" id="UP000240830">
    <property type="component" value="Unassembled WGS sequence"/>
</dbReference>
<evidence type="ECO:0000256" key="3">
    <source>
        <dbReference type="ARBA" id="ARBA00022840"/>
    </source>
</evidence>
<evidence type="ECO:0000313" key="7">
    <source>
        <dbReference type="EMBL" id="PJF17136.1"/>
    </source>
</evidence>
<gene>
    <name evidence="7" type="ORF">PSACC_03038</name>
</gene>
<dbReference type="InterPro" id="IPR033756">
    <property type="entry name" value="YlxH/NBP35"/>
</dbReference>
<dbReference type="InterPro" id="IPR019591">
    <property type="entry name" value="Mrp/NBP35_ATP-bd"/>
</dbReference>
<evidence type="ECO:0000256" key="5">
    <source>
        <dbReference type="ARBA" id="ARBA00023014"/>
    </source>
</evidence>
<keyword evidence="3" id="KW-0067">ATP-binding</keyword>
<evidence type="ECO:0000256" key="1">
    <source>
        <dbReference type="ARBA" id="ARBA00022723"/>
    </source>
</evidence>
<organism evidence="7 8">
    <name type="scientific">Paramicrosporidium saccamoebae</name>
    <dbReference type="NCBI Taxonomy" id="1246581"/>
    <lineage>
        <taxon>Eukaryota</taxon>
        <taxon>Fungi</taxon>
        <taxon>Fungi incertae sedis</taxon>
        <taxon>Cryptomycota</taxon>
        <taxon>Cryptomycota incertae sedis</taxon>
        <taxon>Paramicrosporidium</taxon>
    </lineage>
</organism>
<evidence type="ECO:0000313" key="8">
    <source>
        <dbReference type="Proteomes" id="UP000240830"/>
    </source>
</evidence>
<keyword evidence="8" id="KW-1185">Reference proteome</keyword>
<proteinExistence type="inferred from homology"/>
<comment type="similarity">
    <text evidence="6">Belongs to the Mrp/NBP35 ATP-binding proteins family.</text>
</comment>
<dbReference type="GO" id="GO:0140663">
    <property type="term" value="F:ATP-dependent FeS chaperone activity"/>
    <property type="evidence" value="ECO:0007669"/>
    <property type="project" value="InterPro"/>
</dbReference>
<dbReference type="GO" id="GO:0005524">
    <property type="term" value="F:ATP binding"/>
    <property type="evidence" value="ECO:0007669"/>
    <property type="project" value="UniProtKB-KW"/>
</dbReference>
<dbReference type="HAMAP" id="MF_02040">
    <property type="entry name" value="Mrp_NBP35"/>
    <property type="match status" value="1"/>
</dbReference>
<dbReference type="GO" id="GO:0005739">
    <property type="term" value="C:mitochondrion"/>
    <property type="evidence" value="ECO:0007669"/>
    <property type="project" value="TreeGrafter"/>
</dbReference>
<dbReference type="EMBL" id="MTSL01000189">
    <property type="protein sequence ID" value="PJF17136.1"/>
    <property type="molecule type" value="Genomic_DNA"/>
</dbReference>
<protein>
    <recommendedName>
        <fullName evidence="9">Iron-sulfur protein NUBPL</fullName>
    </recommendedName>
</protein>
<sequence length="291" mass="31424">MIRNVSAHLYILTHTRSYSNSPPVMQRMQRGLPTKKPIQGVANILLVASGKGGVGKSTVAVNLATAFSRLGRRAGLLDADLFGPSVPRMMNLHAQVETRNGLLVPLTNYGVKCMSMGFLIGDTAPVVWRGLMVMKALEQLIRQVHWAPLDILVVDMPPGTGDTQLSLSQLLPVAGAIIVSTPQDVAVADARKGVEMFRKVGIPIIGIIKNKSRFECPKCRECTTIYSTGPARSFEQLLTEQQISLLADIPIDPAISTDGDTGTPVVVRDPTSVAAQEYLCTAQTIIERLNV</sequence>
<keyword evidence="1" id="KW-0479">Metal-binding</keyword>
<dbReference type="STRING" id="1246581.A0A2H9THC5"/>
<dbReference type="CDD" id="cd02037">
    <property type="entry name" value="Mrp_NBP35"/>
    <property type="match status" value="1"/>
</dbReference>
<keyword evidence="4" id="KW-0408">Iron</keyword>
<dbReference type="OrthoDB" id="1741334at2759"/>
<dbReference type="SUPFAM" id="SSF52540">
    <property type="entry name" value="P-loop containing nucleoside triphosphate hydrolases"/>
    <property type="match status" value="1"/>
</dbReference>
<evidence type="ECO:0008006" key="9">
    <source>
        <dbReference type="Google" id="ProtNLM"/>
    </source>
</evidence>
<dbReference type="PANTHER" id="PTHR42961">
    <property type="entry name" value="IRON-SULFUR PROTEIN NUBPL"/>
    <property type="match status" value="1"/>
</dbReference>
<name>A0A2H9THC5_9FUNG</name>
<dbReference type="InterPro" id="IPR044304">
    <property type="entry name" value="NUBPL-like"/>
</dbReference>
<evidence type="ECO:0000256" key="6">
    <source>
        <dbReference type="ARBA" id="ARBA00024036"/>
    </source>
</evidence>
<accession>A0A2H9THC5</accession>
<dbReference type="PANTHER" id="PTHR42961:SF2">
    <property type="entry name" value="IRON-SULFUR PROTEIN NUBPL"/>
    <property type="match status" value="1"/>
</dbReference>
<dbReference type="Gene3D" id="3.40.50.300">
    <property type="entry name" value="P-loop containing nucleotide triphosphate hydrolases"/>
    <property type="match status" value="1"/>
</dbReference>